<dbReference type="PROSITE" id="PS50405">
    <property type="entry name" value="GST_CTER"/>
    <property type="match status" value="1"/>
</dbReference>
<proteinExistence type="predicted"/>
<dbReference type="Gene3D" id="1.20.1050.10">
    <property type="match status" value="1"/>
</dbReference>
<reference evidence="5 6" key="1">
    <citation type="submission" date="2017-03" db="EMBL/GenBank/DDBJ databases">
        <authorList>
            <person name="Afonso C.L."/>
            <person name="Miller P.J."/>
            <person name="Scott M.A."/>
            <person name="Spackman E."/>
            <person name="Goraichik I."/>
            <person name="Dimitrov K.M."/>
            <person name="Suarez D.L."/>
            <person name="Swayne D.E."/>
        </authorList>
    </citation>
    <scope>NUCLEOTIDE SEQUENCE [LARGE SCALE GENOMIC DNA]</scope>
    <source>
        <strain evidence="5 6">CECT 7639</strain>
    </source>
</reference>
<evidence type="ECO:0000256" key="2">
    <source>
        <dbReference type="ARBA" id="ARBA00022679"/>
    </source>
</evidence>
<dbReference type="CDD" id="cd00299">
    <property type="entry name" value="GST_C_family"/>
    <property type="match status" value="1"/>
</dbReference>
<feature type="domain" description="GST C-terminal" evidence="4">
    <location>
        <begin position="94"/>
        <end position="218"/>
    </location>
</feature>
<dbReference type="RefSeq" id="WP_235820267.1">
    <property type="nucleotide sequence ID" value="NZ_FWFO01000001.1"/>
</dbReference>
<organism evidence="5 6">
    <name type="scientific">Falsiruegeria litorea R37</name>
    <dbReference type="NCBI Taxonomy" id="1200284"/>
    <lineage>
        <taxon>Bacteria</taxon>
        <taxon>Pseudomonadati</taxon>
        <taxon>Pseudomonadota</taxon>
        <taxon>Alphaproteobacteria</taxon>
        <taxon>Rhodobacterales</taxon>
        <taxon>Roseobacteraceae</taxon>
        <taxon>Falsiruegeria</taxon>
    </lineage>
</organism>
<dbReference type="Gene3D" id="3.40.30.10">
    <property type="entry name" value="Glutaredoxin"/>
    <property type="match status" value="1"/>
</dbReference>
<keyword evidence="2" id="KW-0808">Transferase</keyword>
<evidence type="ECO:0000259" key="3">
    <source>
        <dbReference type="PROSITE" id="PS50404"/>
    </source>
</evidence>
<dbReference type="PROSITE" id="PS50404">
    <property type="entry name" value="GST_NTER"/>
    <property type="match status" value="1"/>
</dbReference>
<dbReference type="InterPro" id="IPR036249">
    <property type="entry name" value="Thioredoxin-like_sf"/>
</dbReference>
<dbReference type="GO" id="GO:0004364">
    <property type="term" value="F:glutathione transferase activity"/>
    <property type="evidence" value="ECO:0007669"/>
    <property type="project" value="UniProtKB-EC"/>
</dbReference>
<dbReference type="AlphaFoldDB" id="A0A1Y5RZR8"/>
<dbReference type="InterPro" id="IPR040079">
    <property type="entry name" value="Glutathione_S-Trfase"/>
</dbReference>
<feature type="domain" description="GST N-terminal" evidence="3">
    <location>
        <begin position="12"/>
        <end position="89"/>
    </location>
</feature>
<name>A0A1Y5RZR8_9RHOB</name>
<evidence type="ECO:0000256" key="1">
    <source>
        <dbReference type="ARBA" id="ARBA00012452"/>
    </source>
</evidence>
<dbReference type="SUPFAM" id="SSF52833">
    <property type="entry name" value="Thioredoxin-like"/>
    <property type="match status" value="1"/>
</dbReference>
<dbReference type="InterPro" id="IPR036282">
    <property type="entry name" value="Glutathione-S-Trfase_C_sf"/>
</dbReference>
<dbReference type="SFLD" id="SFLDS00019">
    <property type="entry name" value="Glutathione_Transferase_(cytos"/>
    <property type="match status" value="1"/>
</dbReference>
<dbReference type="GO" id="GO:0005737">
    <property type="term" value="C:cytoplasm"/>
    <property type="evidence" value="ECO:0007669"/>
    <property type="project" value="TreeGrafter"/>
</dbReference>
<dbReference type="Proteomes" id="UP000193077">
    <property type="component" value="Unassembled WGS sequence"/>
</dbReference>
<keyword evidence="6" id="KW-1185">Reference proteome</keyword>
<dbReference type="InterPro" id="IPR010987">
    <property type="entry name" value="Glutathione-S-Trfase_C-like"/>
</dbReference>
<dbReference type="GO" id="GO:0043295">
    <property type="term" value="F:glutathione binding"/>
    <property type="evidence" value="ECO:0007669"/>
    <property type="project" value="TreeGrafter"/>
</dbReference>
<dbReference type="Pfam" id="PF13417">
    <property type="entry name" value="GST_N_3"/>
    <property type="match status" value="1"/>
</dbReference>
<accession>A0A1Y5RZR8</accession>
<dbReference type="SUPFAM" id="SSF47616">
    <property type="entry name" value="GST C-terminal domain-like"/>
    <property type="match status" value="1"/>
</dbReference>
<evidence type="ECO:0000259" key="4">
    <source>
        <dbReference type="PROSITE" id="PS50405"/>
    </source>
</evidence>
<evidence type="ECO:0000313" key="6">
    <source>
        <dbReference type="Proteomes" id="UP000193077"/>
    </source>
</evidence>
<dbReference type="EMBL" id="FWFO01000001">
    <property type="protein sequence ID" value="SLN29378.1"/>
    <property type="molecule type" value="Genomic_DNA"/>
</dbReference>
<gene>
    <name evidence="5" type="ORF">TRL7639_01189</name>
</gene>
<protein>
    <recommendedName>
        <fullName evidence="1">glutathione transferase</fullName>
        <ecNumber evidence="1">2.5.1.18</ecNumber>
    </recommendedName>
</protein>
<dbReference type="Pfam" id="PF00043">
    <property type="entry name" value="GST_C"/>
    <property type="match status" value="1"/>
</dbReference>
<dbReference type="PANTHER" id="PTHR43900:SF3">
    <property type="entry name" value="GLUTATHIONE S-TRANSFERASE RHO"/>
    <property type="match status" value="1"/>
</dbReference>
<dbReference type="InterPro" id="IPR004046">
    <property type="entry name" value="GST_C"/>
</dbReference>
<sequence>MTDRGVVRSKSAPLTLIGYRYSVYTWIVRAALHLKATPFHFQDFDPFTQDPGPHPHPFGRVPVLQHGAVSLFETVPICGYVDAGLNGPSLTPSGALARARAQQVAAIIDNYGYWPMIRQVFAHRVFRPLVGEEPDEATIAEGLTVSAPVLAALEKIAEEGLILTGATLTLADCHLAPMVSYFGRAPEGKQALSRHPALARWWAEVSAQEFLRATDPMA</sequence>
<dbReference type="InterPro" id="IPR004045">
    <property type="entry name" value="Glutathione_S-Trfase_N"/>
</dbReference>
<evidence type="ECO:0000313" key="5">
    <source>
        <dbReference type="EMBL" id="SLN29378.1"/>
    </source>
</evidence>
<dbReference type="EC" id="2.5.1.18" evidence="1"/>
<dbReference type="PANTHER" id="PTHR43900">
    <property type="entry name" value="GLUTATHIONE S-TRANSFERASE RHO"/>
    <property type="match status" value="1"/>
</dbReference>